<comment type="caution">
    <text evidence="3">The sequence shown here is derived from an EMBL/GenBank/DDBJ whole genome shotgun (WGS) entry which is preliminary data.</text>
</comment>
<evidence type="ECO:0000313" key="3">
    <source>
        <dbReference type="EMBL" id="KAK2991801.1"/>
    </source>
</evidence>
<feature type="domain" description="EDR1/CTR1/ARMC3-like peptidase-like" evidence="2">
    <location>
        <begin position="128"/>
        <end position="191"/>
    </location>
</feature>
<dbReference type="Pfam" id="PF14381">
    <property type="entry name" value="EDR1_CTR1_ARMC3_pept"/>
    <property type="match status" value="1"/>
</dbReference>
<evidence type="ECO:0000313" key="4">
    <source>
        <dbReference type="Proteomes" id="UP001187471"/>
    </source>
</evidence>
<feature type="region of interest" description="Disordered" evidence="1">
    <location>
        <begin position="1"/>
        <end position="20"/>
    </location>
</feature>
<sequence length="193" mass="22044">MDMEETRDERGAQEEIPSNTTWWPSDFIRKMGSVSLDSNEETLSHKESNSYNACDMFSSQNASQILWSTGMLSEPIPNGFYSVIPDWELEFFLNLLASIYYAEVRMRELDVVVWRGVLMLSEKRLKDLFHDIPTLDDLYEMELEGLRADIILVDVAKDKKLSMLKQFIVALVKGLNSNPAAVIKKIAGLVRTS</sequence>
<gene>
    <name evidence="3" type="ORF">RJ640_013132</name>
</gene>
<reference evidence="3" key="1">
    <citation type="submission" date="2022-12" db="EMBL/GenBank/DDBJ databases">
        <title>Draft genome assemblies for two species of Escallonia (Escalloniales).</title>
        <authorList>
            <person name="Chanderbali A."/>
            <person name="Dervinis C."/>
            <person name="Anghel I."/>
            <person name="Soltis D."/>
            <person name="Soltis P."/>
            <person name="Zapata F."/>
        </authorList>
    </citation>
    <scope>NUCLEOTIDE SEQUENCE</scope>
    <source>
        <strain evidence="3">UCBG92.1500</strain>
        <tissue evidence="3">Leaf</tissue>
    </source>
</reference>
<evidence type="ECO:0000259" key="2">
    <source>
        <dbReference type="Pfam" id="PF14381"/>
    </source>
</evidence>
<protein>
    <recommendedName>
        <fullName evidence="2">EDR1/CTR1/ARMC3-like peptidase-like domain-containing protein</fullName>
    </recommendedName>
</protein>
<organism evidence="3 4">
    <name type="scientific">Escallonia rubra</name>
    <dbReference type="NCBI Taxonomy" id="112253"/>
    <lineage>
        <taxon>Eukaryota</taxon>
        <taxon>Viridiplantae</taxon>
        <taxon>Streptophyta</taxon>
        <taxon>Embryophyta</taxon>
        <taxon>Tracheophyta</taxon>
        <taxon>Spermatophyta</taxon>
        <taxon>Magnoliopsida</taxon>
        <taxon>eudicotyledons</taxon>
        <taxon>Gunneridae</taxon>
        <taxon>Pentapetalae</taxon>
        <taxon>asterids</taxon>
        <taxon>campanulids</taxon>
        <taxon>Escalloniales</taxon>
        <taxon>Escalloniaceae</taxon>
        <taxon>Escallonia</taxon>
    </lineage>
</organism>
<keyword evidence="4" id="KW-1185">Reference proteome</keyword>
<dbReference type="AlphaFoldDB" id="A0AA88URN2"/>
<proteinExistence type="predicted"/>
<evidence type="ECO:0000256" key="1">
    <source>
        <dbReference type="SAM" id="MobiDB-lite"/>
    </source>
</evidence>
<dbReference type="InterPro" id="IPR055164">
    <property type="entry name" value="EDR1/CTR1/ARMC3-like_pept-like"/>
</dbReference>
<dbReference type="Proteomes" id="UP001187471">
    <property type="component" value="Unassembled WGS sequence"/>
</dbReference>
<name>A0AA88URN2_9ASTE</name>
<accession>A0AA88URN2</accession>
<dbReference type="EMBL" id="JAVXUO010000470">
    <property type="protein sequence ID" value="KAK2991801.1"/>
    <property type="molecule type" value="Genomic_DNA"/>
</dbReference>